<evidence type="ECO:0000256" key="2">
    <source>
        <dbReference type="ARBA" id="ARBA00006459"/>
    </source>
</evidence>
<keyword evidence="8" id="KW-0915">Sodium</keyword>
<dbReference type="InterPro" id="IPR000175">
    <property type="entry name" value="Na/ntran_symport"/>
</dbReference>
<dbReference type="Proteomes" id="UP000001307">
    <property type="component" value="Unassembled WGS sequence"/>
</dbReference>
<evidence type="ECO:0000256" key="5">
    <source>
        <dbReference type="ARBA" id="ARBA00022989"/>
    </source>
</evidence>
<feature type="binding site" evidence="8">
    <location>
        <position position="379"/>
    </location>
    <ligand>
        <name>Na(+)</name>
        <dbReference type="ChEBI" id="CHEBI:29101"/>
        <label>1</label>
    </ligand>
</feature>
<evidence type="ECO:0000313" key="11">
    <source>
        <dbReference type="EMBL" id="CBY22644.1"/>
    </source>
</evidence>
<reference evidence="11" key="1">
    <citation type="journal article" date="2010" name="Science">
        <title>Plasticity of animal genome architecture unmasked by rapid evolution of a pelagic tunicate.</title>
        <authorList>
            <person name="Denoeud F."/>
            <person name="Henriet S."/>
            <person name="Mungpakdee S."/>
            <person name="Aury J.M."/>
            <person name="Da Silva C."/>
            <person name="Brinkmann H."/>
            <person name="Mikhaleva J."/>
            <person name="Olsen L.C."/>
            <person name="Jubin C."/>
            <person name="Canestro C."/>
            <person name="Bouquet J.M."/>
            <person name="Danks G."/>
            <person name="Poulain J."/>
            <person name="Campsteijn C."/>
            <person name="Adamski M."/>
            <person name="Cross I."/>
            <person name="Yadetie F."/>
            <person name="Muffato M."/>
            <person name="Louis A."/>
            <person name="Butcher S."/>
            <person name="Tsagkogeorga G."/>
            <person name="Konrad A."/>
            <person name="Singh S."/>
            <person name="Jensen M.F."/>
            <person name="Cong E.H."/>
            <person name="Eikeseth-Otteraa H."/>
            <person name="Noel B."/>
            <person name="Anthouard V."/>
            <person name="Porcel B.M."/>
            <person name="Kachouri-Lafond R."/>
            <person name="Nishino A."/>
            <person name="Ugolini M."/>
            <person name="Chourrout P."/>
            <person name="Nishida H."/>
            <person name="Aasland R."/>
            <person name="Huzurbazar S."/>
            <person name="Westhof E."/>
            <person name="Delsuc F."/>
            <person name="Lehrach H."/>
            <person name="Reinhardt R."/>
            <person name="Weissenbach J."/>
            <person name="Roy S.W."/>
            <person name="Artiguenave F."/>
            <person name="Postlethwait J.H."/>
            <person name="Manak J.R."/>
            <person name="Thompson E.M."/>
            <person name="Jaillon O."/>
            <person name="Du Pasquier L."/>
            <person name="Boudinot P."/>
            <person name="Liberles D.A."/>
            <person name="Volff J.N."/>
            <person name="Philippe H."/>
            <person name="Lenhard B."/>
            <person name="Roest Crollius H."/>
            <person name="Wincker P."/>
            <person name="Chourrout D."/>
        </authorList>
    </citation>
    <scope>NUCLEOTIDE SEQUENCE [LARGE SCALE GENOMIC DNA]</scope>
</reference>
<evidence type="ECO:0000256" key="10">
    <source>
        <dbReference type="SAM" id="Phobius"/>
    </source>
</evidence>
<dbReference type="Pfam" id="PF00209">
    <property type="entry name" value="SNF"/>
    <property type="match status" value="1"/>
</dbReference>
<dbReference type="PRINTS" id="PR00176">
    <property type="entry name" value="NANEUSMPORT"/>
</dbReference>
<feature type="transmembrane region" description="Helical" evidence="10">
    <location>
        <begin position="366"/>
        <end position="393"/>
    </location>
</feature>
<accession>E4WZP8</accession>
<feature type="transmembrane region" description="Helical" evidence="10">
    <location>
        <begin position="538"/>
        <end position="560"/>
    </location>
</feature>
<feature type="binding site" evidence="8">
    <location>
        <position position="278"/>
    </location>
    <ligand>
        <name>Na(+)</name>
        <dbReference type="ChEBI" id="CHEBI:29101"/>
        <label>1</label>
    </ligand>
</feature>
<evidence type="ECO:0000256" key="6">
    <source>
        <dbReference type="ARBA" id="ARBA00023136"/>
    </source>
</evidence>
<keyword evidence="6 10" id="KW-0472">Membrane</keyword>
<dbReference type="PROSITE" id="PS00610">
    <property type="entry name" value="NA_NEUROTRAN_SYMP_1"/>
    <property type="match status" value="1"/>
</dbReference>
<evidence type="ECO:0000256" key="3">
    <source>
        <dbReference type="ARBA" id="ARBA00022448"/>
    </source>
</evidence>
<dbReference type="GO" id="GO:0089718">
    <property type="term" value="P:amino acid import across plasma membrane"/>
    <property type="evidence" value="ECO:0007669"/>
    <property type="project" value="TreeGrafter"/>
</dbReference>
<feature type="binding site" evidence="8">
    <location>
        <position position="310"/>
    </location>
    <ligand>
        <name>Na(+)</name>
        <dbReference type="ChEBI" id="CHEBI:29101"/>
        <label>1</label>
    </ligand>
</feature>
<feature type="binding site" evidence="8">
    <location>
        <position position="375"/>
    </location>
    <ligand>
        <name>Na(+)</name>
        <dbReference type="ChEBI" id="CHEBI:29101"/>
        <label>1</label>
    </ligand>
</feature>
<dbReference type="GO" id="GO:0046872">
    <property type="term" value="F:metal ion binding"/>
    <property type="evidence" value="ECO:0007669"/>
    <property type="project" value="UniProtKB-KW"/>
</dbReference>
<sequence length="601" mass="66681">MVGENKQQPPKESWGGKLEFLLSCIGYCVGLGNVWRFPYLAYENGGGVFFIPYFLMLFLCGIPIFLTELSLGQFSGEGTLGVWKTVPAFKGIGYGMIAVSFFVMIYYNIVIAYSLHYLVAGFNKVLPWTECNAWWNKNVTRAYCEISTMLTPEMNNCSSTTMRQTRIQTPNSLLTIWASHWASSSAPISVSGQKFQLTITPQVAWLLVFACLYKGVQSVGKVVYVTATFPYVVLVILVIFGATLDGAKDGIRFYLKPDVSKLGDSKVWAAAATQIFYSLGVTFGGLMVMSSYNKFDNNILRDTFIVSCGNCFSSVFAGFGVFSFLGHMAYKNCIKVEDVVASGPGLAFIAYPEAMSLLPASQFFSALFFIMLVTLGLDSQFAMVDVLIAGFLDEFPSFRYGWKRTVVLTSVCLIGFLLGIPILTNGGYWFFNLINDYSAYHGLLILALCLIVVQHFVYNFKTTKFRFVSDLEEMVGSISIITKGYFYSMWYLITPVMLLYVIITAFSSYDTIANGYRGVTGDAADSPIQVFPEWSNTIAMLMSMTPAVIIVVYFVVSILLKGLSSLNPADDFMSQKEKEEHGTGNPAFREIAPAQELQSDL</sequence>
<evidence type="ECO:0000256" key="4">
    <source>
        <dbReference type="ARBA" id="ARBA00022692"/>
    </source>
</evidence>
<evidence type="ECO:0000313" key="12">
    <source>
        <dbReference type="Proteomes" id="UP000001307"/>
    </source>
</evidence>
<feature type="transmembrane region" description="Helical" evidence="10">
    <location>
        <begin position="267"/>
        <end position="292"/>
    </location>
</feature>
<dbReference type="OrthoDB" id="6581954at2759"/>
<feature type="binding site" evidence="8">
    <location>
        <position position="378"/>
    </location>
    <ligand>
        <name>Na(+)</name>
        <dbReference type="ChEBI" id="CHEBI:29101"/>
        <label>1</label>
    </ligand>
</feature>
<comment type="similarity">
    <text evidence="2 9">Belongs to the sodium:neurotransmitter symporter (SNF) (TC 2.A.22) family.</text>
</comment>
<feature type="binding site" evidence="8">
    <location>
        <position position="33"/>
    </location>
    <ligand>
        <name>Na(+)</name>
        <dbReference type="ChEBI" id="CHEBI:29101"/>
        <label>1</label>
    </ligand>
</feature>
<name>E4WZP8_OIKDI</name>
<dbReference type="AlphaFoldDB" id="E4WZP8"/>
<evidence type="ECO:0000256" key="7">
    <source>
        <dbReference type="ARBA" id="ARBA00023180"/>
    </source>
</evidence>
<dbReference type="InParanoid" id="E4WZP8"/>
<dbReference type="PANTHER" id="PTHR11616">
    <property type="entry name" value="SODIUM/CHLORIDE DEPENDENT TRANSPORTER"/>
    <property type="match status" value="1"/>
</dbReference>
<keyword evidence="7" id="KW-0325">Glycoprotein</keyword>
<feature type="transmembrane region" description="Helical" evidence="10">
    <location>
        <begin position="222"/>
        <end position="246"/>
    </location>
</feature>
<dbReference type="GO" id="GO:0005283">
    <property type="term" value="F:amino acid:sodium symporter activity"/>
    <property type="evidence" value="ECO:0007669"/>
    <property type="project" value="TreeGrafter"/>
</dbReference>
<feature type="transmembrane region" description="Helical" evidence="10">
    <location>
        <begin position="49"/>
        <end position="71"/>
    </location>
</feature>
<gene>
    <name evidence="11" type="ORF">GSOID_T00013412001</name>
</gene>
<evidence type="ECO:0000256" key="8">
    <source>
        <dbReference type="PIRSR" id="PIRSR600175-1"/>
    </source>
</evidence>
<keyword evidence="4 9" id="KW-0812">Transmembrane</keyword>
<evidence type="ECO:0000256" key="1">
    <source>
        <dbReference type="ARBA" id="ARBA00004141"/>
    </source>
</evidence>
<feature type="transmembrane region" description="Helical" evidence="10">
    <location>
        <begin position="20"/>
        <end position="37"/>
    </location>
</feature>
<keyword evidence="9" id="KW-0769">Symport</keyword>
<protein>
    <recommendedName>
        <fullName evidence="9">Transporter</fullName>
    </recommendedName>
</protein>
<dbReference type="GO" id="GO:0005886">
    <property type="term" value="C:plasma membrane"/>
    <property type="evidence" value="ECO:0007669"/>
    <property type="project" value="TreeGrafter"/>
</dbReference>
<organism evidence="11">
    <name type="scientific">Oikopleura dioica</name>
    <name type="common">Tunicate</name>
    <dbReference type="NCBI Taxonomy" id="34765"/>
    <lineage>
        <taxon>Eukaryota</taxon>
        <taxon>Metazoa</taxon>
        <taxon>Chordata</taxon>
        <taxon>Tunicata</taxon>
        <taxon>Appendicularia</taxon>
        <taxon>Copelata</taxon>
        <taxon>Oikopleuridae</taxon>
        <taxon>Oikopleura</taxon>
    </lineage>
</organism>
<feature type="binding site" evidence="8">
    <location>
        <position position="29"/>
    </location>
    <ligand>
        <name>Na(+)</name>
        <dbReference type="ChEBI" id="CHEBI:29101"/>
        <label>1</label>
    </ligand>
</feature>
<feature type="transmembrane region" description="Helical" evidence="10">
    <location>
        <begin position="304"/>
        <end position="327"/>
    </location>
</feature>
<dbReference type="EMBL" id="FN653019">
    <property type="protein sequence ID" value="CBY22644.1"/>
    <property type="molecule type" value="Genomic_DNA"/>
</dbReference>
<feature type="transmembrane region" description="Helical" evidence="10">
    <location>
        <begin position="437"/>
        <end position="458"/>
    </location>
</feature>
<dbReference type="PROSITE" id="PS50267">
    <property type="entry name" value="NA_NEUROTRAN_SYMP_3"/>
    <property type="match status" value="1"/>
</dbReference>
<dbReference type="InterPro" id="IPR037272">
    <property type="entry name" value="SNS_sf"/>
</dbReference>
<feature type="transmembrane region" description="Helical" evidence="10">
    <location>
        <begin position="489"/>
        <end position="509"/>
    </location>
</feature>
<keyword evidence="8" id="KW-0479">Metal-binding</keyword>
<feature type="binding site" evidence="8">
    <location>
        <position position="26"/>
    </location>
    <ligand>
        <name>Na(+)</name>
        <dbReference type="ChEBI" id="CHEBI:29101"/>
        <label>1</label>
    </ligand>
</feature>
<keyword evidence="3 9" id="KW-0813">Transport</keyword>
<keyword evidence="12" id="KW-1185">Reference proteome</keyword>
<dbReference type="SUPFAM" id="SSF161070">
    <property type="entry name" value="SNF-like"/>
    <property type="match status" value="1"/>
</dbReference>
<comment type="subcellular location">
    <subcellularLocation>
        <location evidence="1">Membrane</location>
        <topology evidence="1">Multi-pass membrane protein</topology>
    </subcellularLocation>
</comment>
<dbReference type="PANTHER" id="PTHR11616:SF321">
    <property type="entry name" value="SODIUM-DEPENDENT NUTRIENT AMINO ACID TRANSPORTER 1-RELATED"/>
    <property type="match status" value="1"/>
</dbReference>
<proteinExistence type="inferred from homology"/>
<evidence type="ECO:0000256" key="9">
    <source>
        <dbReference type="RuleBase" id="RU003732"/>
    </source>
</evidence>
<keyword evidence="5 10" id="KW-1133">Transmembrane helix</keyword>
<feature type="transmembrane region" description="Helical" evidence="10">
    <location>
        <begin position="405"/>
        <end position="431"/>
    </location>
</feature>
<feature type="transmembrane region" description="Helical" evidence="10">
    <location>
        <begin position="91"/>
        <end position="115"/>
    </location>
</feature>